<dbReference type="EMBL" id="ML987201">
    <property type="protein sequence ID" value="KAF2245120.1"/>
    <property type="molecule type" value="Genomic_DNA"/>
</dbReference>
<evidence type="ECO:0000313" key="3">
    <source>
        <dbReference type="Proteomes" id="UP000800094"/>
    </source>
</evidence>
<feature type="compositionally biased region" description="Basic and acidic residues" evidence="1">
    <location>
        <begin position="328"/>
        <end position="343"/>
    </location>
</feature>
<evidence type="ECO:0000256" key="1">
    <source>
        <dbReference type="SAM" id="MobiDB-lite"/>
    </source>
</evidence>
<organism evidence="2 3">
    <name type="scientific">Trematosphaeria pertusa</name>
    <dbReference type="NCBI Taxonomy" id="390896"/>
    <lineage>
        <taxon>Eukaryota</taxon>
        <taxon>Fungi</taxon>
        <taxon>Dikarya</taxon>
        <taxon>Ascomycota</taxon>
        <taxon>Pezizomycotina</taxon>
        <taxon>Dothideomycetes</taxon>
        <taxon>Pleosporomycetidae</taxon>
        <taxon>Pleosporales</taxon>
        <taxon>Massarineae</taxon>
        <taxon>Trematosphaeriaceae</taxon>
        <taxon>Trematosphaeria</taxon>
    </lineage>
</organism>
<feature type="region of interest" description="Disordered" evidence="1">
    <location>
        <begin position="307"/>
        <end position="459"/>
    </location>
</feature>
<reference evidence="2" key="1">
    <citation type="journal article" date="2020" name="Stud. Mycol.">
        <title>101 Dothideomycetes genomes: a test case for predicting lifestyles and emergence of pathogens.</title>
        <authorList>
            <person name="Haridas S."/>
            <person name="Albert R."/>
            <person name="Binder M."/>
            <person name="Bloem J."/>
            <person name="Labutti K."/>
            <person name="Salamov A."/>
            <person name="Andreopoulos B."/>
            <person name="Baker S."/>
            <person name="Barry K."/>
            <person name="Bills G."/>
            <person name="Bluhm B."/>
            <person name="Cannon C."/>
            <person name="Castanera R."/>
            <person name="Culley D."/>
            <person name="Daum C."/>
            <person name="Ezra D."/>
            <person name="Gonzalez J."/>
            <person name="Henrissat B."/>
            <person name="Kuo A."/>
            <person name="Liang C."/>
            <person name="Lipzen A."/>
            <person name="Lutzoni F."/>
            <person name="Magnuson J."/>
            <person name="Mondo S."/>
            <person name="Nolan M."/>
            <person name="Ohm R."/>
            <person name="Pangilinan J."/>
            <person name="Park H.-J."/>
            <person name="Ramirez L."/>
            <person name="Alfaro M."/>
            <person name="Sun H."/>
            <person name="Tritt A."/>
            <person name="Yoshinaga Y."/>
            <person name="Zwiers L.-H."/>
            <person name="Turgeon B."/>
            <person name="Goodwin S."/>
            <person name="Spatafora J."/>
            <person name="Crous P."/>
            <person name="Grigoriev I."/>
        </authorList>
    </citation>
    <scope>NUCLEOTIDE SEQUENCE</scope>
    <source>
        <strain evidence="2">CBS 122368</strain>
    </source>
</reference>
<proteinExistence type="predicted"/>
<dbReference type="AlphaFoldDB" id="A0A6A6I6E4"/>
<sequence>MATQLSAGQVLCLNADERARFVQQNLRDNTQDGSLNIQNITGWDRLSETKRLFLAENCSPSIDATALVALLHQIPSESEHRTMQSYYLSPSRSSTVEPPEDEERDYESKCHHALLDDGCRPLFHAGLLEIEANTDAYAHLLRPWASQQHPADAKEAWQALSRQWNRWREFRAWQLRGRRRRPGFDEYLNAHRRDYFMSGGTSRGAAEADFEQTARLCWEREYDYKDEEDVERHGERLGRWLWTTYVEYLAFEAESLHGLAEAARRLEKRAKTHDGYKGKYQAAKAAAEQQQSRVGWVLSEIEKIEAEQKAAAGESDGSTSGSSRKRRYTDDANRPEDVFEPRLGKRRRTKKVEEMDKTDETEKMLAGKSANLSQTRRSKRHSEPRAPAVSAGTTTTQTPPPGRRWRSKRLKAPLGTATAAGAPPDARGERPRSLRPRVNGKVATVSTDSRHGGGGGEKT</sequence>
<feature type="compositionally biased region" description="Low complexity" evidence="1">
    <location>
        <begin position="412"/>
        <end position="425"/>
    </location>
</feature>
<feature type="compositionally biased region" description="Basic and acidic residues" evidence="1">
    <location>
        <begin position="351"/>
        <end position="365"/>
    </location>
</feature>
<evidence type="ECO:0000313" key="2">
    <source>
        <dbReference type="EMBL" id="KAF2245120.1"/>
    </source>
</evidence>
<gene>
    <name evidence="2" type="ORF">BU26DRAFT_533222</name>
</gene>
<accession>A0A6A6I6E4</accession>
<keyword evidence="3" id="KW-1185">Reference proteome</keyword>
<dbReference type="GeneID" id="54584469"/>
<dbReference type="RefSeq" id="XP_033680124.1">
    <property type="nucleotide sequence ID" value="XM_033831139.1"/>
</dbReference>
<dbReference type="Proteomes" id="UP000800094">
    <property type="component" value="Unassembled WGS sequence"/>
</dbReference>
<protein>
    <submittedName>
        <fullName evidence="2">Uncharacterized protein</fullName>
    </submittedName>
</protein>
<dbReference type="OrthoDB" id="5419928at2759"/>
<name>A0A6A6I6E4_9PLEO</name>